<evidence type="ECO:0000313" key="8">
    <source>
        <dbReference type="Proteomes" id="UP000510721"/>
    </source>
</evidence>
<dbReference type="PRINTS" id="PR00409">
    <property type="entry name" value="PHDIOXRDTASE"/>
</dbReference>
<dbReference type="SUPFAM" id="SSF63380">
    <property type="entry name" value="Riboflavin synthase domain-like"/>
    <property type="match status" value="1"/>
</dbReference>
<organism evidence="7 8">
    <name type="scientific">Sinorhizobium mexicanum</name>
    <dbReference type="NCBI Taxonomy" id="375549"/>
    <lineage>
        <taxon>Bacteria</taxon>
        <taxon>Pseudomonadati</taxon>
        <taxon>Pseudomonadota</taxon>
        <taxon>Alphaproteobacteria</taxon>
        <taxon>Hyphomicrobiales</taxon>
        <taxon>Rhizobiaceae</taxon>
        <taxon>Sinorhizobium/Ensifer group</taxon>
        <taxon>Sinorhizobium</taxon>
    </lineage>
</organism>
<dbReference type="SUPFAM" id="SSF54292">
    <property type="entry name" value="2Fe-2S ferredoxin-like"/>
    <property type="match status" value="1"/>
</dbReference>
<evidence type="ECO:0000256" key="4">
    <source>
        <dbReference type="ARBA" id="ARBA00023002"/>
    </source>
</evidence>
<dbReference type="CDD" id="cd00207">
    <property type="entry name" value="fer2"/>
    <property type="match status" value="1"/>
</dbReference>
<dbReference type="PROSITE" id="PS00197">
    <property type="entry name" value="2FE2S_FER_1"/>
    <property type="match status" value="1"/>
</dbReference>
<keyword evidence="4" id="KW-0560">Oxidoreductase</keyword>
<name>A0A859QGI6_9HYPH</name>
<keyword evidence="8" id="KW-1185">Reference proteome</keyword>
<dbReference type="Pfam" id="PF00175">
    <property type="entry name" value="NAD_binding_1"/>
    <property type="match status" value="1"/>
</dbReference>
<keyword evidence="6" id="KW-0411">Iron-sulfur</keyword>
<dbReference type="SUPFAM" id="SSF52343">
    <property type="entry name" value="Ferredoxin reductase-like, C-terminal NADP-linked domain"/>
    <property type="match status" value="1"/>
</dbReference>
<keyword evidence="2" id="KW-0001">2Fe-2S</keyword>
<dbReference type="InterPro" id="IPR001041">
    <property type="entry name" value="2Fe-2S_ferredoxin-type"/>
</dbReference>
<keyword evidence="5" id="KW-0408">Iron</keyword>
<dbReference type="PROSITE" id="PS51384">
    <property type="entry name" value="FAD_FR"/>
    <property type="match status" value="1"/>
</dbReference>
<dbReference type="Gene3D" id="2.40.30.10">
    <property type="entry name" value="Translation factors"/>
    <property type="match status" value="1"/>
</dbReference>
<evidence type="ECO:0000256" key="1">
    <source>
        <dbReference type="ARBA" id="ARBA00022630"/>
    </source>
</evidence>
<evidence type="ECO:0000256" key="3">
    <source>
        <dbReference type="ARBA" id="ARBA00022723"/>
    </source>
</evidence>
<dbReference type="InterPro" id="IPR036010">
    <property type="entry name" value="2Fe-2S_ferredoxin-like_sf"/>
</dbReference>
<sequence>MSGASSFDLRVVETRRMADDVLELVLARPDGSPLPSWLPGAHISLELQQGLERQYSLCGRPDDCATWRIAVLKARESRGGSRHIHDKLKSGAIIRSTGLRNHFPLEAASGYIFIAGGIGITPMLPMIAEAEREGKPWVLHYGGRSRASMAYLTELSAYGDRVNVVPEDQAGMLDLRSITQDIPEGYLVYSCGPEGLLNALVGLSANWKNGTLHLERFTPVELDTSGDKPFTVHLRDSGRSIVVGANETILDAMKREGMSPPSSCREGTCGTCETKVLRGKVDHRDAVLSASEREAGDYMMICVSRALGDEIEIDA</sequence>
<dbReference type="Gene3D" id="3.10.20.30">
    <property type="match status" value="1"/>
</dbReference>
<dbReference type="Gene3D" id="3.40.50.80">
    <property type="entry name" value="Nucleotide-binding domain of ferredoxin-NADP reductase (FNR) module"/>
    <property type="match status" value="1"/>
</dbReference>
<dbReference type="GO" id="GO:0051537">
    <property type="term" value="F:2 iron, 2 sulfur cluster binding"/>
    <property type="evidence" value="ECO:0007669"/>
    <property type="project" value="UniProtKB-KW"/>
</dbReference>
<keyword evidence="1" id="KW-0285">Flavoprotein</keyword>
<dbReference type="PROSITE" id="PS51085">
    <property type="entry name" value="2FE2S_FER_2"/>
    <property type="match status" value="1"/>
</dbReference>
<dbReference type="InterPro" id="IPR039261">
    <property type="entry name" value="FNR_nucleotide-bd"/>
</dbReference>
<dbReference type="KEGG" id="emx:FKV68_08515"/>
<dbReference type="RefSeq" id="WP_180941038.1">
    <property type="nucleotide sequence ID" value="NZ_CP041238.1"/>
</dbReference>
<accession>A0A859QGI6</accession>
<evidence type="ECO:0000313" key="7">
    <source>
        <dbReference type="EMBL" id="QLL61485.1"/>
    </source>
</evidence>
<proteinExistence type="predicted"/>
<dbReference type="CDD" id="cd06185">
    <property type="entry name" value="PDR_like"/>
    <property type="match status" value="1"/>
</dbReference>
<dbReference type="InterPro" id="IPR017938">
    <property type="entry name" value="Riboflavin_synthase-like_b-brl"/>
</dbReference>
<keyword evidence="3" id="KW-0479">Metal-binding</keyword>
<evidence type="ECO:0000256" key="2">
    <source>
        <dbReference type="ARBA" id="ARBA00022714"/>
    </source>
</evidence>
<dbReference type="Pfam" id="PF00111">
    <property type="entry name" value="Fer2"/>
    <property type="match status" value="1"/>
</dbReference>
<dbReference type="EMBL" id="CP041238">
    <property type="protein sequence ID" value="QLL61485.1"/>
    <property type="molecule type" value="Genomic_DNA"/>
</dbReference>
<dbReference type="InterPro" id="IPR012675">
    <property type="entry name" value="Beta-grasp_dom_sf"/>
</dbReference>
<dbReference type="InterPro" id="IPR001433">
    <property type="entry name" value="OxRdtase_FAD/NAD-bd"/>
</dbReference>
<dbReference type="PANTHER" id="PTHR47354:SF1">
    <property type="entry name" value="CARNITINE MONOOXYGENASE REDUCTASE SUBUNIT"/>
    <property type="match status" value="1"/>
</dbReference>
<dbReference type="GO" id="GO:0016491">
    <property type="term" value="F:oxidoreductase activity"/>
    <property type="evidence" value="ECO:0007669"/>
    <property type="project" value="UniProtKB-KW"/>
</dbReference>
<evidence type="ECO:0000256" key="5">
    <source>
        <dbReference type="ARBA" id="ARBA00023004"/>
    </source>
</evidence>
<dbReference type="GO" id="GO:0046872">
    <property type="term" value="F:metal ion binding"/>
    <property type="evidence" value="ECO:0007669"/>
    <property type="project" value="UniProtKB-KW"/>
</dbReference>
<protein>
    <submittedName>
        <fullName evidence="7">Oxidoreductase</fullName>
    </submittedName>
</protein>
<dbReference type="Proteomes" id="UP000510721">
    <property type="component" value="Chromosome"/>
</dbReference>
<dbReference type="InterPro" id="IPR017927">
    <property type="entry name" value="FAD-bd_FR_type"/>
</dbReference>
<evidence type="ECO:0000256" key="6">
    <source>
        <dbReference type="ARBA" id="ARBA00023014"/>
    </source>
</evidence>
<dbReference type="InterPro" id="IPR006058">
    <property type="entry name" value="2Fe2S_fd_BS"/>
</dbReference>
<dbReference type="AlphaFoldDB" id="A0A859QGI6"/>
<dbReference type="PANTHER" id="PTHR47354">
    <property type="entry name" value="NADH OXIDOREDUCTASE HCR"/>
    <property type="match status" value="1"/>
</dbReference>
<gene>
    <name evidence="7" type="ORF">FKV68_08515</name>
</gene>
<reference evidence="7 8" key="1">
    <citation type="submission" date="2019-06" db="EMBL/GenBank/DDBJ databases">
        <title>Complete genome sequence of Ensifer mexicanus ITTG R7 isolated from nodules of Acacia angustissima (Mill.) Kuntze.</title>
        <authorList>
            <person name="Rincon-Rosales R."/>
            <person name="Rogel M.A."/>
            <person name="Guerrero G."/>
            <person name="Rincon-Molina C.I."/>
            <person name="Lopez-Lopez A."/>
            <person name="Martinez-Romero E."/>
        </authorList>
    </citation>
    <scope>NUCLEOTIDE SEQUENCE [LARGE SCALE GENOMIC DNA]</scope>
    <source>
        <strain evidence="7 8">ITTG R7</strain>
    </source>
</reference>
<dbReference type="InterPro" id="IPR050415">
    <property type="entry name" value="MRET"/>
</dbReference>